<proteinExistence type="predicted"/>
<protein>
    <submittedName>
        <fullName evidence="2">Retrotransposon-derived protein PEG10-like</fullName>
    </submittedName>
</protein>
<dbReference type="PROSITE" id="PS00141">
    <property type="entry name" value="ASP_PROTEASE"/>
    <property type="match status" value="1"/>
</dbReference>
<feature type="non-terminal residue" evidence="2">
    <location>
        <position position="148"/>
    </location>
</feature>
<evidence type="ECO:0000313" key="3">
    <source>
        <dbReference type="Proteomes" id="UP000265520"/>
    </source>
</evidence>
<accession>A0A392QMB1</accession>
<dbReference type="Gene3D" id="2.40.70.10">
    <property type="entry name" value="Acid Proteases"/>
    <property type="match status" value="1"/>
</dbReference>
<dbReference type="InterPro" id="IPR021109">
    <property type="entry name" value="Peptidase_aspartic_dom_sf"/>
</dbReference>
<dbReference type="SUPFAM" id="SSF50630">
    <property type="entry name" value="Acid proteases"/>
    <property type="match status" value="1"/>
</dbReference>
<evidence type="ECO:0000256" key="1">
    <source>
        <dbReference type="SAM" id="MobiDB-lite"/>
    </source>
</evidence>
<dbReference type="GO" id="GO:0004190">
    <property type="term" value="F:aspartic-type endopeptidase activity"/>
    <property type="evidence" value="ECO:0007669"/>
    <property type="project" value="InterPro"/>
</dbReference>
<reference evidence="2 3" key="1">
    <citation type="journal article" date="2018" name="Front. Plant Sci.">
        <title>Red Clover (Trifolium pratense) and Zigzag Clover (T. medium) - A Picture of Genomic Similarities and Differences.</title>
        <authorList>
            <person name="Dluhosova J."/>
            <person name="Istvanek J."/>
            <person name="Nedelnik J."/>
            <person name="Repkova J."/>
        </authorList>
    </citation>
    <scope>NUCLEOTIDE SEQUENCE [LARGE SCALE GENOMIC DNA]</scope>
    <source>
        <strain evidence="3">cv. 10/8</strain>
        <tissue evidence="2">Leaf</tissue>
    </source>
</reference>
<dbReference type="CDD" id="cd00303">
    <property type="entry name" value="retropepsin_like"/>
    <property type="match status" value="1"/>
</dbReference>
<dbReference type="Proteomes" id="UP000265520">
    <property type="component" value="Unassembled WGS sequence"/>
</dbReference>
<name>A0A392QMB1_9FABA</name>
<organism evidence="2 3">
    <name type="scientific">Trifolium medium</name>
    <dbReference type="NCBI Taxonomy" id="97028"/>
    <lineage>
        <taxon>Eukaryota</taxon>
        <taxon>Viridiplantae</taxon>
        <taxon>Streptophyta</taxon>
        <taxon>Embryophyta</taxon>
        <taxon>Tracheophyta</taxon>
        <taxon>Spermatophyta</taxon>
        <taxon>Magnoliopsida</taxon>
        <taxon>eudicotyledons</taxon>
        <taxon>Gunneridae</taxon>
        <taxon>Pentapetalae</taxon>
        <taxon>rosids</taxon>
        <taxon>fabids</taxon>
        <taxon>Fabales</taxon>
        <taxon>Fabaceae</taxon>
        <taxon>Papilionoideae</taxon>
        <taxon>50 kb inversion clade</taxon>
        <taxon>NPAAA clade</taxon>
        <taxon>Hologalegina</taxon>
        <taxon>IRL clade</taxon>
        <taxon>Trifolieae</taxon>
        <taxon>Trifolium</taxon>
    </lineage>
</organism>
<dbReference type="GO" id="GO:0006508">
    <property type="term" value="P:proteolysis"/>
    <property type="evidence" value="ECO:0007669"/>
    <property type="project" value="InterPro"/>
</dbReference>
<evidence type="ECO:0000313" key="2">
    <source>
        <dbReference type="EMBL" id="MCI24425.1"/>
    </source>
</evidence>
<comment type="caution">
    <text evidence="2">The sequence shown here is derived from an EMBL/GenBank/DDBJ whole genome shotgun (WGS) entry which is preliminary data.</text>
</comment>
<dbReference type="AlphaFoldDB" id="A0A392QMB1"/>
<dbReference type="Pfam" id="PF08284">
    <property type="entry name" value="RVP_2"/>
    <property type="match status" value="1"/>
</dbReference>
<feature type="region of interest" description="Disordered" evidence="1">
    <location>
        <begin position="33"/>
        <end position="77"/>
    </location>
</feature>
<dbReference type="EMBL" id="LXQA010141382">
    <property type="protein sequence ID" value="MCI24425.1"/>
    <property type="molecule type" value="Genomic_DNA"/>
</dbReference>
<dbReference type="InterPro" id="IPR001969">
    <property type="entry name" value="Aspartic_peptidase_AS"/>
</dbReference>
<sequence>MQERRSRGLCFNCDDKWVSGHRCKAKQFMILLTDDDDPDPVSEPVEPSAPPEPDELPPEHFHLSRTALGGTPSSRTLRVTGRIHETQVTILIDSGSSHNILQPRIAEFLKLPIEAITPFSVFMGNGDTITCSGSCQQVPLVVADKLFQ</sequence>
<keyword evidence="3" id="KW-1185">Reference proteome</keyword>